<dbReference type="CDD" id="cd00063">
    <property type="entry name" value="FN3"/>
    <property type="match status" value="1"/>
</dbReference>
<dbReference type="SUPFAM" id="SSF49265">
    <property type="entry name" value="Fibronectin type III"/>
    <property type="match status" value="1"/>
</dbReference>
<dbReference type="Proteomes" id="UP000278351">
    <property type="component" value="Unassembled WGS sequence"/>
</dbReference>
<evidence type="ECO:0000259" key="3">
    <source>
        <dbReference type="PROSITE" id="PS50853"/>
    </source>
</evidence>
<dbReference type="InterPro" id="IPR017853">
    <property type="entry name" value="GH"/>
</dbReference>
<feature type="signal peptide" evidence="2">
    <location>
        <begin position="1"/>
        <end position="22"/>
    </location>
</feature>
<gene>
    <name evidence="4" type="ORF">EGT74_15855</name>
</gene>
<dbReference type="PANTHER" id="PTHR43405:SF1">
    <property type="entry name" value="GLYCOSYL HYDROLASE DIGH"/>
    <property type="match status" value="1"/>
</dbReference>
<dbReference type="Gene3D" id="2.60.40.10">
    <property type="entry name" value="Immunoglobulins"/>
    <property type="match status" value="1"/>
</dbReference>
<feature type="domain" description="Fibronectin type-III" evidence="3">
    <location>
        <begin position="410"/>
        <end position="512"/>
    </location>
</feature>
<evidence type="ECO:0000256" key="2">
    <source>
        <dbReference type="SAM" id="SignalP"/>
    </source>
</evidence>
<evidence type="ECO:0000256" key="1">
    <source>
        <dbReference type="ARBA" id="ARBA00022729"/>
    </source>
</evidence>
<dbReference type="InterPro" id="IPR036116">
    <property type="entry name" value="FN3_sf"/>
</dbReference>
<dbReference type="RefSeq" id="WP_123847519.1">
    <property type="nucleotide sequence ID" value="NZ_RPDH01000002.1"/>
</dbReference>
<dbReference type="AlphaFoldDB" id="A0A3N4PWT2"/>
<feature type="chain" id="PRO_5018098801" evidence="2">
    <location>
        <begin position="23"/>
        <end position="778"/>
    </location>
</feature>
<dbReference type="InterPro" id="IPR013783">
    <property type="entry name" value="Ig-like_fold"/>
</dbReference>
<reference evidence="4 5" key="1">
    <citation type="submission" date="2018-11" db="EMBL/GenBank/DDBJ databases">
        <title>Chitinophaga lutea sp.nov., isolate from arsenic contaminated soil.</title>
        <authorList>
            <person name="Zong Y."/>
        </authorList>
    </citation>
    <scope>NUCLEOTIDE SEQUENCE [LARGE SCALE GENOMIC DNA]</scope>
    <source>
        <strain evidence="4 5">ZY74</strain>
    </source>
</reference>
<keyword evidence="1 2" id="KW-0732">Signal</keyword>
<accession>A0A3N4PWT2</accession>
<dbReference type="PROSITE" id="PS50853">
    <property type="entry name" value="FN3"/>
    <property type="match status" value="1"/>
</dbReference>
<dbReference type="SUPFAM" id="SSF51445">
    <property type="entry name" value="(Trans)glycosidases"/>
    <property type="match status" value="1"/>
</dbReference>
<name>A0A3N4PWT2_9BACT</name>
<dbReference type="Pfam" id="PF02638">
    <property type="entry name" value="GHL10"/>
    <property type="match status" value="1"/>
</dbReference>
<comment type="caution">
    <text evidence="4">The sequence shown here is derived from an EMBL/GenBank/DDBJ whole genome shotgun (WGS) entry which is preliminary data.</text>
</comment>
<keyword evidence="5" id="KW-1185">Reference proteome</keyword>
<dbReference type="InterPro" id="IPR026444">
    <property type="entry name" value="Secre_tail"/>
</dbReference>
<protein>
    <submittedName>
        <fullName evidence="4">T9SS C-terminal target domain-containing protein</fullName>
    </submittedName>
</protein>
<dbReference type="SMART" id="SM00060">
    <property type="entry name" value="FN3"/>
    <property type="match status" value="1"/>
</dbReference>
<sequence length="778" mass="86012">MPKLLRILLLCSLIPIVSNAQKAPKRELRGAWVASYFGIDWPNKTQTPAQQRAAFIALADHHKATGINVLYVQMRSQCDALYPSSIEPWSNDLTGTQGVPPSTPWDPMAFAIEECHKRGMEFHAWLNPYRAVGNTNNLPNFAASHVAKQHPEWLLTQGTLQVLDPGLPQVRDHIMSVVEDIVKRYDVDGIHFDDYFYPPSAPAGTTPYNDDATFAAYPRGFTVKADWRRDNVNLLIQRVYDSVRTIKPWVKFGVSPSGIYRNSTDPNIGTPTTGLQHYSVLFADTRRWLQEGWVDYIMPQVYWWIGQPGANYAAIVPWWNNQAAGRHIYIGMAGYKVFDDANDNWKKDSTQIPRQVRMNRDSLYPNIYGQSIYNTTSLRNNKNRFRDSLRLVFYNKPALQPAMPWRDNVAPSAPVSLNAAQGTDSVLLSWTNTAGTDEMNRARQFVIYRSTSPYIDTTTADNILAITTGSETSFTDKNIVANTTYYYAVTALDRYHNESGLTNLSANLAPDIICPGAQELNGNADCTASLPDYRQLALVNDTTGITITQLPAPGALVAHNDLVRLIATNLGGRSDTCTFAVHLRDTVPPQIAGLGTSPSLIAIPNNKMVPVTVNYTVSDCSPVTSVITVTSNEPVYGAPDWEVVDGHTVKLRAQRLPLGNGRVYTITVTGTDSAGHVSTASTNVLVPGSKPWTHSDGLTVTALPNPTFTQFALLMRSTDALPISINVYGSNGQLVESRSGITPNSTLYIGNGYEGGIYYIEIIQGTKRQILRVIKIKH</sequence>
<dbReference type="OrthoDB" id="9773203at2"/>
<proteinExistence type="predicted"/>
<evidence type="ECO:0000313" key="5">
    <source>
        <dbReference type="Proteomes" id="UP000278351"/>
    </source>
</evidence>
<dbReference type="InterPro" id="IPR003790">
    <property type="entry name" value="GHL10"/>
</dbReference>
<organism evidence="4 5">
    <name type="scientific">Chitinophaga lutea</name>
    <dbReference type="NCBI Taxonomy" id="2488634"/>
    <lineage>
        <taxon>Bacteria</taxon>
        <taxon>Pseudomonadati</taxon>
        <taxon>Bacteroidota</taxon>
        <taxon>Chitinophagia</taxon>
        <taxon>Chitinophagales</taxon>
        <taxon>Chitinophagaceae</taxon>
        <taxon>Chitinophaga</taxon>
    </lineage>
</organism>
<dbReference type="InterPro" id="IPR003961">
    <property type="entry name" value="FN3_dom"/>
</dbReference>
<dbReference type="Gene3D" id="3.20.20.80">
    <property type="entry name" value="Glycosidases"/>
    <property type="match status" value="1"/>
</dbReference>
<dbReference type="EMBL" id="RPDH01000002">
    <property type="protein sequence ID" value="RPE08517.1"/>
    <property type="molecule type" value="Genomic_DNA"/>
</dbReference>
<dbReference type="PANTHER" id="PTHR43405">
    <property type="entry name" value="GLYCOSYL HYDROLASE DIGH"/>
    <property type="match status" value="1"/>
</dbReference>
<evidence type="ECO:0000313" key="4">
    <source>
        <dbReference type="EMBL" id="RPE08517.1"/>
    </source>
</evidence>
<dbReference type="NCBIfam" id="TIGR04183">
    <property type="entry name" value="Por_Secre_tail"/>
    <property type="match status" value="1"/>
</dbReference>
<dbReference type="InterPro" id="IPR052177">
    <property type="entry name" value="Divisome_Glycosyl_Hydrolase"/>
</dbReference>